<dbReference type="SUPFAM" id="SSF111369">
    <property type="entry name" value="HlyD-like secretion proteins"/>
    <property type="match status" value="1"/>
</dbReference>
<evidence type="ECO:0000313" key="5">
    <source>
        <dbReference type="EMBL" id="SER92728.1"/>
    </source>
</evidence>
<dbReference type="Gene3D" id="2.40.420.20">
    <property type="match status" value="1"/>
</dbReference>
<dbReference type="EMBL" id="FOGQ01000005">
    <property type="protein sequence ID" value="SER92728.1"/>
    <property type="molecule type" value="Genomic_DNA"/>
</dbReference>
<reference evidence="6" key="1">
    <citation type="submission" date="2016-10" db="EMBL/GenBank/DDBJ databases">
        <authorList>
            <person name="Varghese N."/>
            <person name="Submissions S."/>
        </authorList>
    </citation>
    <scope>NUCLEOTIDE SEQUENCE [LARGE SCALE GENOMIC DNA]</scope>
    <source>
        <strain evidence="6">DSM 20524</strain>
    </source>
</reference>
<dbReference type="PANTHER" id="PTHR32347:SF14">
    <property type="entry name" value="EFFLUX SYSTEM COMPONENT YKNX-RELATED"/>
    <property type="match status" value="1"/>
</dbReference>
<dbReference type="PANTHER" id="PTHR32347">
    <property type="entry name" value="EFFLUX SYSTEM COMPONENT YKNX-RELATED"/>
    <property type="match status" value="1"/>
</dbReference>
<dbReference type="InterPro" id="IPR058636">
    <property type="entry name" value="Beta-barrel_YknX"/>
</dbReference>
<proteinExistence type="predicted"/>
<feature type="transmembrane region" description="Helical" evidence="3">
    <location>
        <begin position="26"/>
        <end position="45"/>
    </location>
</feature>
<keyword evidence="2" id="KW-0175">Coiled coil</keyword>
<accession>A0A1H9T6E8</accession>
<feature type="domain" description="YknX-like beta-barrel" evidence="4">
    <location>
        <begin position="191"/>
        <end position="272"/>
    </location>
</feature>
<evidence type="ECO:0000259" key="4">
    <source>
        <dbReference type="Pfam" id="PF25990"/>
    </source>
</evidence>
<dbReference type="RefSeq" id="WP_092258050.1">
    <property type="nucleotide sequence ID" value="NZ_CP047199.1"/>
</dbReference>
<keyword evidence="6" id="KW-1185">Reference proteome</keyword>
<evidence type="ECO:0000256" key="3">
    <source>
        <dbReference type="SAM" id="Phobius"/>
    </source>
</evidence>
<dbReference type="Pfam" id="PF25990">
    <property type="entry name" value="Beta-barrel_YknX"/>
    <property type="match status" value="1"/>
</dbReference>
<dbReference type="Gene3D" id="2.40.50.100">
    <property type="match status" value="1"/>
</dbReference>
<keyword evidence="3" id="KW-0472">Membrane</keyword>
<gene>
    <name evidence="5" type="ORF">SAMN05661109_01333</name>
</gene>
<dbReference type="Proteomes" id="UP000198929">
    <property type="component" value="Unassembled WGS sequence"/>
</dbReference>
<name>A0A1H9T6E8_9CORY</name>
<dbReference type="AlphaFoldDB" id="A0A1H9T6E8"/>
<dbReference type="InterPro" id="IPR050465">
    <property type="entry name" value="UPF0194_transport"/>
</dbReference>
<comment type="subcellular location">
    <subcellularLocation>
        <location evidence="1">Cell envelope</location>
    </subcellularLocation>
</comment>
<dbReference type="STRING" id="1121357.SAMN05661109_01333"/>
<sequence length="363" mass="38238">MSDSDSSGSSLKPIAAAPKKKRKRGIIIAVLAVVALALVAAYAFFGQSDPINTVEAADVHEVEQRDITTSVPVNGTVEAADTKQVTTTVTAPITSISVKPGDRVQQYQVVAQLDTTEIDRRILDEEAALNAARNAGETDLANLQKAVNRAWADKQATTITAPIAGIVASVSGEVGAPPAGPILTIANDSRLIVSGQLKEGDLPKVSAGQEVKFTTAATGDKEFTGTVERISPIGSQQAPSQGTASKPEVTFPVEITVNGEVDELRIGSSAKAQVILEQESGLPAVPREAILYDEDGSASVLVLVDDDAGQTIVEKRDVELGARDNLYVTVTNGDVEGRVLDRAAKYREFEGQPVVIDETKQEK</sequence>
<protein>
    <submittedName>
        <fullName evidence="5">HlyD family secretion protein</fullName>
    </submittedName>
</protein>
<keyword evidence="3" id="KW-1133">Transmembrane helix</keyword>
<dbReference type="GO" id="GO:0030313">
    <property type="term" value="C:cell envelope"/>
    <property type="evidence" value="ECO:0007669"/>
    <property type="project" value="UniProtKB-SubCell"/>
</dbReference>
<organism evidence="5 6">
    <name type="scientific">Corynebacterium cystitidis DSM 20524</name>
    <dbReference type="NCBI Taxonomy" id="1121357"/>
    <lineage>
        <taxon>Bacteria</taxon>
        <taxon>Bacillati</taxon>
        <taxon>Actinomycetota</taxon>
        <taxon>Actinomycetes</taxon>
        <taxon>Mycobacteriales</taxon>
        <taxon>Corynebacteriaceae</taxon>
        <taxon>Corynebacterium</taxon>
    </lineage>
</organism>
<evidence type="ECO:0000313" key="6">
    <source>
        <dbReference type="Proteomes" id="UP000198929"/>
    </source>
</evidence>
<evidence type="ECO:0000256" key="2">
    <source>
        <dbReference type="ARBA" id="ARBA00023054"/>
    </source>
</evidence>
<keyword evidence="3" id="KW-0812">Transmembrane</keyword>
<dbReference type="Gene3D" id="2.40.30.170">
    <property type="match status" value="1"/>
</dbReference>
<evidence type="ECO:0000256" key="1">
    <source>
        <dbReference type="ARBA" id="ARBA00004196"/>
    </source>
</evidence>